<reference evidence="1 2" key="1">
    <citation type="journal article" date="2014" name="Int. J. Syst. Evol. Microbiol.">
        <title>Nocardioides zeae sp. nov., isolated from the stem of Zea mays.</title>
        <authorList>
            <person name="Glaeser S.P."/>
            <person name="McInroy J.A."/>
            <person name="Busse H.J."/>
            <person name="Kampfer P."/>
        </authorList>
    </citation>
    <scope>NUCLEOTIDE SEQUENCE [LARGE SCALE GENOMIC DNA]</scope>
    <source>
        <strain evidence="1 2">JCM 30728</strain>
    </source>
</reference>
<accession>A0A6P0HEI5</accession>
<evidence type="ECO:0000313" key="1">
    <source>
        <dbReference type="EMBL" id="NEN76784.1"/>
    </source>
</evidence>
<organism evidence="1 2">
    <name type="scientific">Nocardioides zeae</name>
    <dbReference type="NCBI Taxonomy" id="1457234"/>
    <lineage>
        <taxon>Bacteria</taxon>
        <taxon>Bacillati</taxon>
        <taxon>Actinomycetota</taxon>
        <taxon>Actinomycetes</taxon>
        <taxon>Propionibacteriales</taxon>
        <taxon>Nocardioidaceae</taxon>
        <taxon>Nocardioides</taxon>
    </lineage>
</organism>
<sequence>MTIPIRRSTGAAPTWDRYKSAVRKVDRDSLLVQAAVATAQIAREELPDELTRMGLTPWCVADVARTALSWSRFERPEADLQTLLRL</sequence>
<dbReference type="AlphaFoldDB" id="A0A6P0HEI5"/>
<evidence type="ECO:0000313" key="2">
    <source>
        <dbReference type="Proteomes" id="UP000468687"/>
    </source>
</evidence>
<dbReference type="RefSeq" id="WP_163770154.1">
    <property type="nucleotide sequence ID" value="NZ_JAAGXA010000001.1"/>
</dbReference>
<dbReference type="EMBL" id="JAAGXA010000001">
    <property type="protein sequence ID" value="NEN76784.1"/>
    <property type="molecule type" value="Genomic_DNA"/>
</dbReference>
<gene>
    <name evidence="1" type="ORF">G3T38_00675</name>
</gene>
<name>A0A6P0HEI5_9ACTN</name>
<protein>
    <submittedName>
        <fullName evidence="1">Uncharacterized protein</fullName>
    </submittedName>
</protein>
<keyword evidence="2" id="KW-1185">Reference proteome</keyword>
<dbReference type="Proteomes" id="UP000468687">
    <property type="component" value="Unassembled WGS sequence"/>
</dbReference>
<proteinExistence type="predicted"/>
<comment type="caution">
    <text evidence="1">The sequence shown here is derived from an EMBL/GenBank/DDBJ whole genome shotgun (WGS) entry which is preliminary data.</text>
</comment>